<proteinExistence type="predicted"/>
<dbReference type="InterPro" id="IPR012550">
    <property type="entry name" value="DUF1706"/>
</dbReference>
<gene>
    <name evidence="1" type="ORF">BN1047_03505</name>
</gene>
<sequence>MSFAARLTRVPVSGLGGSRMMIGMGVPASKTELLSAMAKTFDALTTTLDSVPPDAVRSQVIEGHVKGTMISPADLVAYLIGWNRQVLTWLRRRSDGLPDEFPAAGVKWNELGILAQRFYAEYRDESWTSLRAQLVDAKNDIVAVVESSTDDDLYGAPWYGKWPLGRMISLNTSSPYTNARKRLRAWLKTLSG</sequence>
<dbReference type="PANTHER" id="PTHR40658">
    <property type="match status" value="1"/>
</dbReference>
<evidence type="ECO:0008006" key="3">
    <source>
        <dbReference type="Google" id="ProtNLM"/>
    </source>
</evidence>
<name>A0AAV2WMW8_MYCNE</name>
<dbReference type="EMBL" id="LK021339">
    <property type="protein sequence ID" value="CDQ45606.1"/>
    <property type="molecule type" value="Genomic_DNA"/>
</dbReference>
<accession>A0AAV2WMW8</accession>
<reference evidence="1" key="1">
    <citation type="submission" date="2014-05" db="EMBL/GenBank/DDBJ databases">
        <authorList>
            <person name="Urmite Genomes"/>
        </authorList>
    </citation>
    <scope>NUCLEOTIDE SEQUENCE</scope>
    <source>
        <strain evidence="1">DSM 44074</strain>
    </source>
</reference>
<dbReference type="PANTHER" id="PTHR40658:SF3">
    <property type="entry name" value="CLBS_DFSB FAMILY FOUR-HELIX BUNDLE PROTEIN"/>
    <property type="match status" value="1"/>
</dbReference>
<protein>
    <recommendedName>
        <fullName evidence="3">ClbS/DfsB family four-helix bundle protein</fullName>
    </recommendedName>
</protein>
<dbReference type="SUPFAM" id="SSF109854">
    <property type="entry name" value="DinB/YfiT-like putative metalloenzymes"/>
    <property type="match status" value="1"/>
</dbReference>
<dbReference type="Pfam" id="PF08020">
    <property type="entry name" value="DUF1706"/>
    <property type="match status" value="1"/>
</dbReference>
<dbReference type="Gene3D" id="1.20.120.450">
    <property type="entry name" value="dinb family like domain"/>
    <property type="match status" value="1"/>
</dbReference>
<organism evidence="1 2">
    <name type="scientific">Mycolicibacterium neoaurum</name>
    <name type="common">Mycobacterium neoaurum</name>
    <dbReference type="NCBI Taxonomy" id="1795"/>
    <lineage>
        <taxon>Bacteria</taxon>
        <taxon>Bacillati</taxon>
        <taxon>Actinomycetota</taxon>
        <taxon>Actinomycetes</taxon>
        <taxon>Mycobacteriales</taxon>
        <taxon>Mycobacteriaceae</taxon>
        <taxon>Mycolicibacterium</taxon>
    </lineage>
</organism>
<evidence type="ECO:0000313" key="1">
    <source>
        <dbReference type="EMBL" id="CDQ45606.1"/>
    </source>
</evidence>
<dbReference type="RefSeq" id="WP_234411642.1">
    <property type="nucleotide sequence ID" value="NZ_LK021339.1"/>
</dbReference>
<dbReference type="Proteomes" id="UP000028864">
    <property type="component" value="Unassembled WGS sequence"/>
</dbReference>
<dbReference type="InterPro" id="IPR034660">
    <property type="entry name" value="DinB/YfiT-like"/>
</dbReference>
<reference evidence="1" key="2">
    <citation type="submission" date="2015-09" db="EMBL/GenBank/DDBJ databases">
        <title>Draft genome sequence of Mycobacterium neoaurum DSM 44074.</title>
        <authorList>
            <person name="Croce O."/>
            <person name="Robert C."/>
            <person name="Raoult D."/>
            <person name="Drancourt M."/>
        </authorList>
    </citation>
    <scope>NUCLEOTIDE SEQUENCE</scope>
    <source>
        <strain evidence="1">DSM 44074</strain>
    </source>
</reference>
<dbReference type="AlphaFoldDB" id="A0AAV2WMW8"/>
<evidence type="ECO:0000313" key="2">
    <source>
        <dbReference type="Proteomes" id="UP000028864"/>
    </source>
</evidence>